<proteinExistence type="predicted"/>
<accession>A0A1F5TTC4</accession>
<feature type="transmembrane region" description="Helical" evidence="1">
    <location>
        <begin position="29"/>
        <end position="51"/>
    </location>
</feature>
<evidence type="ECO:0000313" key="3">
    <source>
        <dbReference type="Proteomes" id="UP000177579"/>
    </source>
</evidence>
<keyword evidence="1" id="KW-0812">Transmembrane</keyword>
<evidence type="ECO:0000256" key="1">
    <source>
        <dbReference type="SAM" id="Phobius"/>
    </source>
</evidence>
<evidence type="ECO:0000313" key="2">
    <source>
        <dbReference type="EMBL" id="OGF41831.1"/>
    </source>
</evidence>
<dbReference type="Pfam" id="PF07963">
    <property type="entry name" value="N_methyl"/>
    <property type="match status" value="1"/>
</dbReference>
<reference evidence="2 3" key="1">
    <citation type="journal article" date="2016" name="Nat. Commun.">
        <title>Thousands of microbial genomes shed light on interconnected biogeochemical processes in an aquifer system.</title>
        <authorList>
            <person name="Anantharaman K."/>
            <person name="Brown C.T."/>
            <person name="Hug L.A."/>
            <person name="Sharon I."/>
            <person name="Castelle C.J."/>
            <person name="Probst A.J."/>
            <person name="Thomas B.C."/>
            <person name="Singh A."/>
            <person name="Wilkins M.J."/>
            <person name="Karaoz U."/>
            <person name="Brodie E.L."/>
            <person name="Williams K.H."/>
            <person name="Hubbard S.S."/>
            <person name="Banfield J.F."/>
        </authorList>
    </citation>
    <scope>NUCLEOTIDE SEQUENCE [LARGE SCALE GENOMIC DNA]</scope>
</reference>
<dbReference type="InterPro" id="IPR012902">
    <property type="entry name" value="N_methyl_site"/>
</dbReference>
<keyword evidence="1" id="KW-0472">Membrane</keyword>
<name>A0A1F5TTC4_9BACT</name>
<gene>
    <name evidence="2" type="ORF">A2531_05385</name>
</gene>
<dbReference type="AlphaFoldDB" id="A0A1F5TTC4"/>
<protein>
    <recommendedName>
        <fullName evidence="4">Prepilin-type N-terminal cleavage/methylation domain-containing protein</fullName>
    </recommendedName>
</protein>
<comment type="caution">
    <text evidence="2">The sequence shown here is derived from an EMBL/GenBank/DDBJ whole genome shotgun (WGS) entry which is preliminary data.</text>
</comment>
<sequence length="177" mass="19329">MCITKKQNNGLKIYSGNMVYLNGFTLVEALIYTAIIAIVASSFISFGILILELRSKSVAIGEININAQSALNIISSKIKLAESVGFPTVGATSSILVLNMVDGSTTTMEIVDNILVIKEGGVQINITNNNILISNLEFVYIFSDGNSASVRIYFNIAYNSEMENYQKNIQTTVSLRR</sequence>
<organism evidence="2 3">
    <name type="scientific">Candidatus Falkowbacteria bacterium RIFOXYD2_FULL_34_120</name>
    <dbReference type="NCBI Taxonomy" id="1798007"/>
    <lineage>
        <taxon>Bacteria</taxon>
        <taxon>Candidatus Falkowiibacteriota</taxon>
    </lineage>
</organism>
<dbReference type="EMBL" id="MFGO01000004">
    <property type="protein sequence ID" value="OGF41831.1"/>
    <property type="molecule type" value="Genomic_DNA"/>
</dbReference>
<keyword evidence="1" id="KW-1133">Transmembrane helix</keyword>
<dbReference type="Proteomes" id="UP000177579">
    <property type="component" value="Unassembled WGS sequence"/>
</dbReference>
<evidence type="ECO:0008006" key="4">
    <source>
        <dbReference type="Google" id="ProtNLM"/>
    </source>
</evidence>